<dbReference type="RefSeq" id="WP_010526048.1">
    <property type="nucleotide sequence ID" value="NZ_AFSL01000002.1"/>
</dbReference>
<dbReference type="GO" id="GO:0006261">
    <property type="term" value="P:DNA-templated DNA replication"/>
    <property type="evidence" value="ECO:0007669"/>
    <property type="project" value="TreeGrafter"/>
</dbReference>
<dbReference type="InterPro" id="IPR008921">
    <property type="entry name" value="DNA_pol3_clamp-load_cplx_C"/>
</dbReference>
<evidence type="ECO:0000256" key="2">
    <source>
        <dbReference type="ARBA" id="ARBA00017703"/>
    </source>
</evidence>
<dbReference type="Gene3D" id="1.20.272.10">
    <property type="match status" value="1"/>
</dbReference>
<dbReference type="InterPro" id="IPR005790">
    <property type="entry name" value="DNA_polIII_delta"/>
</dbReference>
<dbReference type="SUPFAM" id="SSF52540">
    <property type="entry name" value="P-loop containing nucleoside triphosphate hydrolases"/>
    <property type="match status" value="1"/>
</dbReference>
<dbReference type="InterPro" id="IPR027417">
    <property type="entry name" value="P-loop_NTPase"/>
</dbReference>
<evidence type="ECO:0000259" key="9">
    <source>
        <dbReference type="Pfam" id="PF06144"/>
    </source>
</evidence>
<comment type="catalytic activity">
    <reaction evidence="8">
        <text>DNA(n) + a 2'-deoxyribonucleoside 5'-triphosphate = DNA(n+1) + diphosphate</text>
        <dbReference type="Rhea" id="RHEA:22508"/>
        <dbReference type="Rhea" id="RHEA-COMP:17339"/>
        <dbReference type="Rhea" id="RHEA-COMP:17340"/>
        <dbReference type="ChEBI" id="CHEBI:33019"/>
        <dbReference type="ChEBI" id="CHEBI:61560"/>
        <dbReference type="ChEBI" id="CHEBI:173112"/>
        <dbReference type="EC" id="2.7.7.7"/>
    </reaction>
</comment>
<dbReference type="Gene3D" id="3.40.50.300">
    <property type="entry name" value="P-loop containing nucleotide triphosphate hydrolases"/>
    <property type="match status" value="1"/>
</dbReference>
<name>A0A1I2C615_9BACT</name>
<dbReference type="STRING" id="385682.SAMN05444380_11518"/>
<dbReference type="Pfam" id="PF06144">
    <property type="entry name" value="DNA_pol3_delta"/>
    <property type="match status" value="1"/>
</dbReference>
<dbReference type="EC" id="2.7.7.7" evidence="1"/>
<evidence type="ECO:0000256" key="1">
    <source>
        <dbReference type="ARBA" id="ARBA00012417"/>
    </source>
</evidence>
<dbReference type="PANTHER" id="PTHR34388">
    <property type="entry name" value="DNA POLYMERASE III SUBUNIT DELTA"/>
    <property type="match status" value="1"/>
</dbReference>
<gene>
    <name evidence="11" type="ORF">SAMN05444380_11518</name>
</gene>
<evidence type="ECO:0000313" key="12">
    <source>
        <dbReference type="Proteomes" id="UP000181976"/>
    </source>
</evidence>
<organism evidence="11 12">
    <name type="scientific">Thermophagus xiamenensis</name>
    <dbReference type="NCBI Taxonomy" id="385682"/>
    <lineage>
        <taxon>Bacteria</taxon>
        <taxon>Pseudomonadati</taxon>
        <taxon>Bacteroidota</taxon>
        <taxon>Bacteroidia</taxon>
        <taxon>Marinilabiliales</taxon>
        <taxon>Marinilabiliaceae</taxon>
        <taxon>Thermophagus</taxon>
    </lineage>
</organism>
<keyword evidence="6" id="KW-0239">DNA-directed DNA polymerase</keyword>
<feature type="domain" description="DNA polymerase III delta N-terminal" evidence="9">
    <location>
        <begin position="21"/>
        <end position="133"/>
    </location>
</feature>
<keyword evidence="3" id="KW-0808">Transferase</keyword>
<dbReference type="InterPro" id="IPR048466">
    <property type="entry name" value="DNA_pol3_delta-like_C"/>
</dbReference>
<evidence type="ECO:0000259" key="10">
    <source>
        <dbReference type="Pfam" id="PF21694"/>
    </source>
</evidence>
<dbReference type="eggNOG" id="COG1466">
    <property type="taxonomic scope" value="Bacteria"/>
</dbReference>
<dbReference type="OrthoDB" id="1172326at2"/>
<dbReference type="Gene3D" id="1.10.8.60">
    <property type="match status" value="1"/>
</dbReference>
<dbReference type="SUPFAM" id="SSF48019">
    <property type="entry name" value="post-AAA+ oligomerization domain-like"/>
    <property type="match status" value="1"/>
</dbReference>
<reference evidence="11 12" key="1">
    <citation type="submission" date="2016-10" db="EMBL/GenBank/DDBJ databases">
        <authorList>
            <person name="de Groot N.N."/>
        </authorList>
    </citation>
    <scope>NUCLEOTIDE SEQUENCE [LARGE SCALE GENOMIC DNA]</scope>
    <source>
        <strain evidence="11 12">DSM 19012</strain>
    </source>
</reference>
<dbReference type="Proteomes" id="UP000181976">
    <property type="component" value="Unassembled WGS sequence"/>
</dbReference>
<dbReference type="InParanoid" id="A0A1I2C615"/>
<keyword evidence="5" id="KW-0235">DNA replication</keyword>
<dbReference type="PANTHER" id="PTHR34388:SF1">
    <property type="entry name" value="DNA POLYMERASE III SUBUNIT DELTA"/>
    <property type="match status" value="1"/>
</dbReference>
<evidence type="ECO:0000256" key="4">
    <source>
        <dbReference type="ARBA" id="ARBA00022695"/>
    </source>
</evidence>
<proteinExistence type="inferred from homology"/>
<dbReference type="InterPro" id="IPR010372">
    <property type="entry name" value="DNA_pol3_delta_N"/>
</dbReference>
<dbReference type="Pfam" id="PF21694">
    <property type="entry name" value="DNA_pol3_delta_C"/>
    <property type="match status" value="1"/>
</dbReference>
<evidence type="ECO:0000256" key="5">
    <source>
        <dbReference type="ARBA" id="ARBA00022705"/>
    </source>
</evidence>
<keyword evidence="12" id="KW-1185">Reference proteome</keyword>
<dbReference type="EMBL" id="FONA01000015">
    <property type="protein sequence ID" value="SFE63582.1"/>
    <property type="molecule type" value="Genomic_DNA"/>
</dbReference>
<evidence type="ECO:0000313" key="11">
    <source>
        <dbReference type="EMBL" id="SFE63582.1"/>
    </source>
</evidence>
<dbReference type="GO" id="GO:0003677">
    <property type="term" value="F:DNA binding"/>
    <property type="evidence" value="ECO:0007669"/>
    <property type="project" value="InterPro"/>
</dbReference>
<evidence type="ECO:0000256" key="3">
    <source>
        <dbReference type="ARBA" id="ARBA00022679"/>
    </source>
</evidence>
<dbReference type="GO" id="GO:0009360">
    <property type="term" value="C:DNA polymerase III complex"/>
    <property type="evidence" value="ECO:0007669"/>
    <property type="project" value="InterPro"/>
</dbReference>
<evidence type="ECO:0000256" key="7">
    <source>
        <dbReference type="ARBA" id="ARBA00034754"/>
    </source>
</evidence>
<evidence type="ECO:0000256" key="6">
    <source>
        <dbReference type="ARBA" id="ARBA00022932"/>
    </source>
</evidence>
<feature type="domain" description="DNA polymerase III delta subunit-like C-terminal" evidence="10">
    <location>
        <begin position="219"/>
        <end position="325"/>
    </location>
</feature>
<dbReference type="AlphaFoldDB" id="A0A1I2C615"/>
<comment type="similarity">
    <text evidence="7">Belongs to the DNA polymerase HolA subunit family.</text>
</comment>
<sequence>MSNNFKKIVDNLKKKVFAQVYFLSGEEPWFADFITDYIATHALKEEEKAFNQTILYGRDTNPMDIVHAARRYPMMAPRQVVIIKEAQHLKNFEPLVSYLKAPAPATILVINYRDNFDKRPKDKKAFYKELTQKKNENFVTLETKKLYDSQIGDWINDYLKSMGLTIEASATQILVDHLGTDLSKIVNALDKLKIAIGPQIKNITPEHVDKYIGISKDFNNFELQKAIINGNVVKAYQIARIFGKNPQKYPLTFTIATLFAFFRKLLTFHVTKDKSQHNLASVLKVNPFFVKDYHNAARRFNWAKTRRVISLLREYDLRSKGVNNNSASDGELLQEMIFKIMH</sequence>
<accession>A0A1I2C615</accession>
<keyword evidence="4" id="KW-0548">Nucleotidyltransferase</keyword>
<protein>
    <recommendedName>
        <fullName evidence="2">DNA polymerase III subunit delta</fullName>
        <ecNumber evidence="1">2.7.7.7</ecNumber>
    </recommendedName>
</protein>
<dbReference type="GO" id="GO:0003887">
    <property type="term" value="F:DNA-directed DNA polymerase activity"/>
    <property type="evidence" value="ECO:0007669"/>
    <property type="project" value="UniProtKB-KW"/>
</dbReference>
<dbReference type="NCBIfam" id="TIGR01128">
    <property type="entry name" value="holA"/>
    <property type="match status" value="1"/>
</dbReference>
<evidence type="ECO:0000256" key="8">
    <source>
        <dbReference type="ARBA" id="ARBA00049244"/>
    </source>
</evidence>